<dbReference type="HAMAP" id="MF_01916">
    <property type="entry name" value="Cardiolipin_synth_Cls"/>
    <property type="match status" value="1"/>
</dbReference>
<keyword evidence="4 12" id="KW-0808">Transferase</keyword>
<comment type="caution">
    <text evidence="12">Lacks conserved residue(s) required for the propagation of feature annotation.</text>
</comment>
<evidence type="ECO:0000256" key="3">
    <source>
        <dbReference type="ARBA" id="ARBA00022516"/>
    </source>
</evidence>
<feature type="domain" description="PLD phosphodiesterase" evidence="14">
    <location>
        <begin position="386"/>
        <end position="413"/>
    </location>
</feature>
<accession>A0ABT8MSV1</accession>
<feature type="active site" evidence="12">
    <location>
        <position position="393"/>
    </location>
</feature>
<keyword evidence="16" id="KW-1185">Reference proteome</keyword>
<keyword evidence="10 12" id="KW-0594">Phospholipid biosynthesis</keyword>
<dbReference type="Pfam" id="PF13091">
    <property type="entry name" value="PLDc_2"/>
    <property type="match status" value="2"/>
</dbReference>
<name>A0ABT8MSV1_9BACL</name>
<protein>
    <recommendedName>
        <fullName evidence="12 13">Cardiolipin synthase</fullName>
        <shortName evidence="12">CL synthase</shortName>
        <ecNumber evidence="12 13">2.7.8.-</ecNumber>
    </recommendedName>
</protein>
<comment type="similarity">
    <text evidence="12">Belongs to the phospholipase D family. Cardiolipin synthase subfamily.</text>
</comment>
<dbReference type="NCBIfam" id="TIGR04265">
    <property type="entry name" value="bac_cardiolipin"/>
    <property type="match status" value="1"/>
</dbReference>
<dbReference type="InterPro" id="IPR025202">
    <property type="entry name" value="PLD-like_dom"/>
</dbReference>
<evidence type="ECO:0000313" key="15">
    <source>
        <dbReference type="EMBL" id="MDN7227992.1"/>
    </source>
</evidence>
<feature type="active site" evidence="12">
    <location>
        <position position="215"/>
    </location>
</feature>
<keyword evidence="5 12" id="KW-0812">Transmembrane</keyword>
<dbReference type="PANTHER" id="PTHR21248">
    <property type="entry name" value="CARDIOLIPIN SYNTHASE"/>
    <property type="match status" value="1"/>
</dbReference>
<evidence type="ECO:0000256" key="1">
    <source>
        <dbReference type="ARBA" id="ARBA00004651"/>
    </source>
</evidence>
<proteinExistence type="inferred from homology"/>
<evidence type="ECO:0000256" key="6">
    <source>
        <dbReference type="ARBA" id="ARBA00022737"/>
    </source>
</evidence>
<feature type="active site" evidence="12">
    <location>
        <position position="391"/>
    </location>
</feature>
<keyword evidence="9 12" id="KW-0472">Membrane</keyword>
<evidence type="ECO:0000259" key="14">
    <source>
        <dbReference type="PROSITE" id="PS50035"/>
    </source>
</evidence>
<gene>
    <name evidence="15" type="primary">cls</name>
    <name evidence="15" type="ORF">QWY15_11845</name>
</gene>
<dbReference type="PANTHER" id="PTHR21248:SF22">
    <property type="entry name" value="PHOSPHOLIPASE D"/>
    <property type="match status" value="1"/>
</dbReference>
<dbReference type="InterPro" id="IPR027379">
    <property type="entry name" value="CLS_N"/>
</dbReference>
<keyword evidence="8 12" id="KW-0443">Lipid metabolism</keyword>
<dbReference type="CDD" id="cd09110">
    <property type="entry name" value="PLDc_CLS_1"/>
    <property type="match status" value="1"/>
</dbReference>
<keyword evidence="6" id="KW-0677">Repeat</keyword>
<evidence type="ECO:0000256" key="4">
    <source>
        <dbReference type="ARBA" id="ARBA00022679"/>
    </source>
</evidence>
<feature type="active site" evidence="12">
    <location>
        <position position="213"/>
    </location>
</feature>
<evidence type="ECO:0000256" key="5">
    <source>
        <dbReference type="ARBA" id="ARBA00022692"/>
    </source>
</evidence>
<sequence>MFLIANIVLAFFVLFIERKKPSSKWAWVMVLLFLPFLGMLLYLLFGQPYRKNKKRHASDASISDLQALTERQLAEVDEGSFNYSSDVAEDWQHLIRMNLRSETTPFSQNNRLQIFSDGKRKFEALFKDIEAAKIHVHLEYYIINNDDIGKRLLQLLTKKAEEGVQVLVLYDDIGSKSLPRNFFDAFEKAGGRTAASLPSKLPFGNPRVNYRNHRKIAVIDGKVGYNGGFNVGDEYLGKVEKFGYWRDSHLRIEGDAVHSLQHWFIKDWNETSKKYPLKQEKNYFPPSRNASGAGMQVVVSGPDEEIDQIKNGYLRMISQARKSVYIQTPYLVPDLGVLDALLTAALSGIDVRIMIPDKPDHIFVYSASLSFARELAMAGVKIYAYSNGFLHAKTVVVDGKVASVGSANMDVRSFTLNYEANVFVYDAETAEDMVRLFLNDSKLSKELTSEYFEQLSLFKRFRLQVAQLVAPIL</sequence>
<keyword evidence="2 12" id="KW-1003">Cell membrane</keyword>
<reference evidence="15 16" key="1">
    <citation type="submission" date="2023-06" db="EMBL/GenBank/DDBJ databases">
        <title>Novel species in genus Planococcus.</title>
        <authorList>
            <person name="Ning S."/>
        </authorList>
    </citation>
    <scope>NUCLEOTIDE SEQUENCE [LARGE SCALE GENOMIC DNA]</scope>
    <source>
        <strain evidence="15 16">N064</strain>
    </source>
</reference>
<evidence type="ECO:0000256" key="11">
    <source>
        <dbReference type="ARBA" id="ARBA00023264"/>
    </source>
</evidence>
<evidence type="ECO:0000256" key="2">
    <source>
        <dbReference type="ARBA" id="ARBA00022475"/>
    </source>
</evidence>
<keyword evidence="3 12" id="KW-0444">Lipid biosynthesis</keyword>
<evidence type="ECO:0000256" key="8">
    <source>
        <dbReference type="ARBA" id="ARBA00023098"/>
    </source>
</evidence>
<dbReference type="SUPFAM" id="SSF56024">
    <property type="entry name" value="Phospholipase D/nuclease"/>
    <property type="match status" value="2"/>
</dbReference>
<dbReference type="EMBL" id="JAUJWW010000005">
    <property type="protein sequence ID" value="MDN7227992.1"/>
    <property type="molecule type" value="Genomic_DNA"/>
</dbReference>
<dbReference type="InterPro" id="IPR030874">
    <property type="entry name" value="Cardiolipin_synth_Firmi"/>
</dbReference>
<evidence type="ECO:0000256" key="13">
    <source>
        <dbReference type="NCBIfam" id="TIGR04265"/>
    </source>
</evidence>
<feature type="transmembrane region" description="Helical" evidence="12">
    <location>
        <begin position="25"/>
        <end position="45"/>
    </location>
</feature>
<comment type="function">
    <text evidence="12">Catalyzes the reversible phosphatidyl group transfer from one phosphatidylglycerol molecule to another to form cardiolipin (CL) (diphosphatidylglycerol) and glycerol.</text>
</comment>
<feature type="active site" evidence="12">
    <location>
        <position position="398"/>
    </location>
</feature>
<dbReference type="InterPro" id="IPR001736">
    <property type="entry name" value="PLipase_D/transphosphatidylase"/>
</dbReference>
<evidence type="ECO:0000256" key="9">
    <source>
        <dbReference type="ARBA" id="ARBA00023136"/>
    </source>
</evidence>
<dbReference type="Gene3D" id="3.30.870.10">
    <property type="entry name" value="Endonuclease Chain A"/>
    <property type="match status" value="2"/>
</dbReference>
<dbReference type="EC" id="2.7.8.-" evidence="12 13"/>
<keyword evidence="7 12" id="KW-1133">Transmembrane helix</keyword>
<evidence type="ECO:0000256" key="12">
    <source>
        <dbReference type="HAMAP-Rule" id="MF_01916"/>
    </source>
</evidence>
<keyword evidence="11 12" id="KW-1208">Phospholipid metabolism</keyword>
<feature type="active site" evidence="12">
    <location>
        <position position="220"/>
    </location>
</feature>
<feature type="domain" description="PLD phosphodiesterase" evidence="14">
    <location>
        <begin position="208"/>
        <end position="235"/>
    </location>
</feature>
<organism evidence="15 16">
    <name type="scientific">Planococcus liqunii</name>
    <dbReference type="NCBI Taxonomy" id="3058394"/>
    <lineage>
        <taxon>Bacteria</taxon>
        <taxon>Bacillati</taxon>
        <taxon>Bacillota</taxon>
        <taxon>Bacilli</taxon>
        <taxon>Bacillales</taxon>
        <taxon>Caryophanaceae</taxon>
        <taxon>Planococcus</taxon>
    </lineage>
</organism>
<comment type="subcellular location">
    <subcellularLocation>
        <location evidence="1 12">Cell membrane</location>
        <topology evidence="1 12">Multi-pass membrane protein</topology>
    </subcellularLocation>
</comment>
<dbReference type="CDD" id="cd09112">
    <property type="entry name" value="PLDc_CLS_2"/>
    <property type="match status" value="1"/>
</dbReference>
<evidence type="ECO:0000256" key="7">
    <source>
        <dbReference type="ARBA" id="ARBA00022989"/>
    </source>
</evidence>
<dbReference type="RefSeq" id="WP_301726529.1">
    <property type="nucleotide sequence ID" value="NZ_JAUJWW010000005.1"/>
</dbReference>
<dbReference type="SMART" id="SM00155">
    <property type="entry name" value="PLDc"/>
    <property type="match status" value="2"/>
</dbReference>
<comment type="catalytic activity">
    <reaction evidence="12">
        <text>2 a 1,2-diacyl-sn-glycero-3-phospho-(1'-sn-glycerol) = a cardiolipin + glycerol</text>
        <dbReference type="Rhea" id="RHEA:31451"/>
        <dbReference type="ChEBI" id="CHEBI:17754"/>
        <dbReference type="ChEBI" id="CHEBI:62237"/>
        <dbReference type="ChEBI" id="CHEBI:64716"/>
    </reaction>
</comment>
<dbReference type="Pfam" id="PF13396">
    <property type="entry name" value="PLDc_N"/>
    <property type="match status" value="1"/>
</dbReference>
<evidence type="ECO:0000313" key="16">
    <source>
        <dbReference type="Proteomes" id="UP001172054"/>
    </source>
</evidence>
<comment type="caution">
    <text evidence="15">The sequence shown here is derived from an EMBL/GenBank/DDBJ whole genome shotgun (WGS) entry which is preliminary data.</text>
</comment>
<dbReference type="InterPro" id="IPR022924">
    <property type="entry name" value="Cardiolipin_synthase"/>
</dbReference>
<dbReference type="Proteomes" id="UP001172054">
    <property type="component" value="Unassembled WGS sequence"/>
</dbReference>
<evidence type="ECO:0000256" key="10">
    <source>
        <dbReference type="ARBA" id="ARBA00023209"/>
    </source>
</evidence>
<dbReference type="PROSITE" id="PS50035">
    <property type="entry name" value="PLD"/>
    <property type="match status" value="2"/>
</dbReference>